<accession>A0A5D5AW26</accession>
<evidence type="ECO:0000313" key="2">
    <source>
        <dbReference type="Proteomes" id="UP000324104"/>
    </source>
</evidence>
<organism evidence="1 2">
    <name type="scientific">Natrialba swarupiae</name>
    <dbReference type="NCBI Taxonomy" id="2448032"/>
    <lineage>
        <taxon>Archaea</taxon>
        <taxon>Methanobacteriati</taxon>
        <taxon>Methanobacteriota</taxon>
        <taxon>Stenosarchaea group</taxon>
        <taxon>Halobacteria</taxon>
        <taxon>Halobacteriales</taxon>
        <taxon>Natrialbaceae</taxon>
        <taxon>Natrialba</taxon>
    </lineage>
</organism>
<dbReference type="RefSeq" id="WP_149079597.1">
    <property type="nucleotide sequence ID" value="NZ_VTAW01000001.1"/>
</dbReference>
<protein>
    <submittedName>
        <fullName evidence="1">Uncharacterized protein</fullName>
    </submittedName>
</protein>
<gene>
    <name evidence="1" type="ORF">FYC77_00775</name>
</gene>
<sequence>MPTNRHPIPRTELPPGWGLTELGDDRFAYRHSRPPIVLVADVSADQSHPRLGICRCWELCYQYSLGDRISSETIGRVSTRQAAVDGLLECMRSVHDVVSDVEDPVAVDRVLDRVSLSCFVPESTETTLPETDS</sequence>
<dbReference type="EMBL" id="VTAW01000001">
    <property type="protein sequence ID" value="TYT63790.1"/>
    <property type="molecule type" value="Genomic_DNA"/>
</dbReference>
<proteinExistence type="predicted"/>
<dbReference type="AlphaFoldDB" id="A0A5D5AW26"/>
<keyword evidence="2" id="KW-1185">Reference proteome</keyword>
<reference evidence="1 2" key="1">
    <citation type="submission" date="2019-08" db="EMBL/GenBank/DDBJ databases">
        <title>Archaea genome.</title>
        <authorList>
            <person name="Kajale S."/>
            <person name="Shouche Y."/>
            <person name="Deshpande N."/>
            <person name="Sharma A."/>
        </authorList>
    </citation>
    <scope>NUCLEOTIDE SEQUENCE [LARGE SCALE GENOMIC DNA]</scope>
    <source>
        <strain evidence="1 2">ESP3B_9</strain>
    </source>
</reference>
<evidence type="ECO:0000313" key="1">
    <source>
        <dbReference type="EMBL" id="TYT63790.1"/>
    </source>
</evidence>
<name>A0A5D5AW26_9EURY</name>
<comment type="caution">
    <text evidence="1">The sequence shown here is derived from an EMBL/GenBank/DDBJ whole genome shotgun (WGS) entry which is preliminary data.</text>
</comment>
<dbReference type="Proteomes" id="UP000324104">
    <property type="component" value="Unassembled WGS sequence"/>
</dbReference>